<name>A0A5C7ELG6_9PROT</name>
<dbReference type="Pfam" id="PF22296">
    <property type="entry name" value="bAvd"/>
    <property type="match status" value="1"/>
</dbReference>
<feature type="domain" description="bAvd-like" evidence="1">
    <location>
        <begin position="34"/>
        <end position="134"/>
    </location>
</feature>
<dbReference type="CDD" id="cd16376">
    <property type="entry name" value="Avd_like"/>
    <property type="match status" value="1"/>
</dbReference>
<evidence type="ECO:0000313" key="3">
    <source>
        <dbReference type="Proteomes" id="UP000321201"/>
    </source>
</evidence>
<organism evidence="2 3">
    <name type="scientific">Pelomicrobium methylotrophicum</name>
    <dbReference type="NCBI Taxonomy" id="2602750"/>
    <lineage>
        <taxon>Bacteria</taxon>
        <taxon>Pseudomonadati</taxon>
        <taxon>Pseudomonadota</taxon>
        <taxon>Hydrogenophilia</taxon>
        <taxon>Hydrogenophilia incertae sedis</taxon>
        <taxon>Pelomicrobium</taxon>
    </lineage>
</organism>
<comment type="caution">
    <text evidence="2">The sequence shown here is derived from an EMBL/GenBank/DDBJ whole genome shotgun (WGS) entry which is preliminary data.</text>
</comment>
<dbReference type="EMBL" id="VPFL01000009">
    <property type="protein sequence ID" value="TXF11946.1"/>
    <property type="molecule type" value="Genomic_DNA"/>
</dbReference>
<keyword evidence="3" id="KW-1185">Reference proteome</keyword>
<sequence length="139" mass="16470">MDAMSHADTRAAEPRAISRIEQAARHSPYQALIEKLEELDAYSHQVMHQWPKIERHVLAAEVRASLLRARRLCAVAWKRRQKSSALFDLDIEIEVLRHFVRKAYRLRYITAHRLHVWARHIDEIGRMIGAWIKHEEHRA</sequence>
<dbReference type="Proteomes" id="UP000321201">
    <property type="component" value="Unassembled WGS sequence"/>
</dbReference>
<gene>
    <name evidence="2" type="primary">avd</name>
    <name evidence="2" type="ORF">FR698_08055</name>
</gene>
<accession>A0A5C7ELG6</accession>
<dbReference type="SUPFAM" id="SSF158446">
    <property type="entry name" value="IVS-encoded protein-like"/>
    <property type="match status" value="1"/>
</dbReference>
<dbReference type="OrthoDB" id="9814817at2"/>
<evidence type="ECO:0000313" key="2">
    <source>
        <dbReference type="EMBL" id="TXF11946.1"/>
    </source>
</evidence>
<dbReference type="InterPro" id="IPR055360">
    <property type="entry name" value="bAvd"/>
</dbReference>
<dbReference type="RefSeq" id="WP_147799686.1">
    <property type="nucleotide sequence ID" value="NZ_VPFL01000009.1"/>
</dbReference>
<dbReference type="AlphaFoldDB" id="A0A5C7ELG6"/>
<dbReference type="Gene3D" id="1.20.1440.60">
    <property type="entry name" value="23S rRNA-intervening sequence"/>
    <property type="match status" value="1"/>
</dbReference>
<protein>
    <submittedName>
        <fullName evidence="2">Diversity-generating retroelement protein Avd</fullName>
    </submittedName>
</protein>
<proteinExistence type="predicted"/>
<evidence type="ECO:0000259" key="1">
    <source>
        <dbReference type="Pfam" id="PF22296"/>
    </source>
</evidence>
<dbReference type="InterPro" id="IPR036583">
    <property type="entry name" value="23S_rRNA_IVS_sf"/>
</dbReference>
<dbReference type="InParanoid" id="A0A5C7ELG6"/>
<dbReference type="NCBIfam" id="NF033474">
    <property type="entry name" value="DivGenRetAVD"/>
    <property type="match status" value="1"/>
</dbReference>
<reference evidence="2 3" key="1">
    <citation type="submission" date="2019-08" db="EMBL/GenBank/DDBJ databases">
        <title>Pelomicrobium methylotrophicum gen. nov., sp. nov. a moderately thermophilic, facultatively anaerobic, lithoautotrophic and methylotrophic bacterium isolated from a terrestrial mud volcano.</title>
        <authorList>
            <person name="Slobodkina G.B."/>
            <person name="Merkel A.Y."/>
            <person name="Slobodkin A.I."/>
        </authorList>
    </citation>
    <scope>NUCLEOTIDE SEQUENCE [LARGE SCALE GENOMIC DNA]</scope>
    <source>
        <strain evidence="2 3">SM250</strain>
    </source>
</reference>